<keyword evidence="7" id="KW-1133">Transmembrane helix</keyword>
<evidence type="ECO:0000313" key="9">
    <source>
        <dbReference type="Proteomes" id="UP001219568"/>
    </source>
</evidence>
<accession>A0AAD6I4K9</accession>
<feature type="binding site" description="axial binding residue" evidence="5">
    <location>
        <position position="463"/>
    </location>
    <ligand>
        <name>heme</name>
        <dbReference type="ChEBI" id="CHEBI:30413"/>
    </ligand>
    <ligandPart>
        <name>Fe</name>
        <dbReference type="ChEBI" id="CHEBI:18248"/>
    </ligandPart>
</feature>
<dbReference type="SUPFAM" id="SSF48264">
    <property type="entry name" value="Cytochrome P450"/>
    <property type="match status" value="1"/>
</dbReference>
<dbReference type="AlphaFoldDB" id="A0AAD6I4K9"/>
<evidence type="ECO:0000256" key="5">
    <source>
        <dbReference type="PIRSR" id="PIRSR602401-1"/>
    </source>
</evidence>
<dbReference type="InterPro" id="IPR001128">
    <property type="entry name" value="Cyt_P450"/>
</dbReference>
<dbReference type="Proteomes" id="UP001219568">
    <property type="component" value="Unassembled WGS sequence"/>
</dbReference>
<comment type="caution">
    <text evidence="8">The sequence shown here is derived from an EMBL/GenBank/DDBJ whole genome shotgun (WGS) entry which is preliminary data.</text>
</comment>
<gene>
    <name evidence="8" type="ORF">N7460_010358</name>
</gene>
<comment type="cofactor">
    <cofactor evidence="1 5">
        <name>heme</name>
        <dbReference type="ChEBI" id="CHEBI:30413"/>
    </cofactor>
</comment>
<organism evidence="8 9">
    <name type="scientific">Penicillium canescens</name>
    <dbReference type="NCBI Taxonomy" id="5083"/>
    <lineage>
        <taxon>Eukaryota</taxon>
        <taxon>Fungi</taxon>
        <taxon>Dikarya</taxon>
        <taxon>Ascomycota</taxon>
        <taxon>Pezizomycotina</taxon>
        <taxon>Eurotiomycetes</taxon>
        <taxon>Eurotiomycetidae</taxon>
        <taxon>Eurotiales</taxon>
        <taxon>Aspergillaceae</taxon>
        <taxon>Penicillium</taxon>
    </lineage>
</organism>
<comment type="similarity">
    <text evidence="6">Belongs to the cytochrome P450 family.</text>
</comment>
<keyword evidence="5 6" id="KW-0349">Heme</keyword>
<dbReference type="InterPro" id="IPR036396">
    <property type="entry name" value="Cyt_P450_sf"/>
</dbReference>
<dbReference type="GO" id="GO:0005506">
    <property type="term" value="F:iron ion binding"/>
    <property type="evidence" value="ECO:0007669"/>
    <property type="project" value="InterPro"/>
</dbReference>
<reference evidence="8" key="2">
    <citation type="submission" date="2023-01" db="EMBL/GenBank/DDBJ databases">
        <authorList>
            <person name="Petersen C."/>
        </authorList>
    </citation>
    <scope>NUCLEOTIDE SEQUENCE</scope>
    <source>
        <strain evidence="8">IBT 15450</strain>
    </source>
</reference>
<keyword evidence="4 5" id="KW-0408">Iron</keyword>
<keyword evidence="2 5" id="KW-0479">Metal-binding</keyword>
<name>A0AAD6I4K9_PENCN</name>
<dbReference type="PRINTS" id="PR00463">
    <property type="entry name" value="EP450I"/>
</dbReference>
<dbReference type="PANTHER" id="PTHR24305:SF190">
    <property type="entry name" value="P450, PUTATIVE (EUROFUNG)-RELATED"/>
    <property type="match status" value="1"/>
</dbReference>
<evidence type="ECO:0000256" key="2">
    <source>
        <dbReference type="ARBA" id="ARBA00022723"/>
    </source>
</evidence>
<dbReference type="PANTHER" id="PTHR24305">
    <property type="entry name" value="CYTOCHROME P450"/>
    <property type="match status" value="1"/>
</dbReference>
<keyword evidence="6" id="KW-0503">Monooxygenase</keyword>
<dbReference type="Pfam" id="PF00067">
    <property type="entry name" value="p450"/>
    <property type="match status" value="1"/>
</dbReference>
<dbReference type="InterPro" id="IPR002401">
    <property type="entry name" value="Cyt_P450_E_grp-I"/>
</dbReference>
<evidence type="ECO:0000256" key="3">
    <source>
        <dbReference type="ARBA" id="ARBA00023002"/>
    </source>
</evidence>
<dbReference type="PRINTS" id="PR00385">
    <property type="entry name" value="P450"/>
</dbReference>
<keyword evidence="7" id="KW-0472">Membrane</keyword>
<dbReference type="GO" id="GO:0020037">
    <property type="term" value="F:heme binding"/>
    <property type="evidence" value="ECO:0007669"/>
    <property type="project" value="InterPro"/>
</dbReference>
<sequence>MISLRLTTEKLRLGIQFIIPAYLVYVLSVVIYNRYFHPLRHFPGPFWASITSLWLFKTYRLGKANDIHHELHEKYGDFVRIGPNHLAVGNPAAIETVFGTKNGRTWRKGGLYEGFNMHIPNARTDNFSERDETKAAERRRLVGAMYSQSNVLKYEPCIDRLIGLFRQQMKNLSESGESMDMSVWLERYTFDVMGEIFHGREGGFGMVRDGKDYNRWCYLMSVMPDVGASITYMPRGFQSLYLLSQLAFQHTRDGIVGMLDTVTQAKKAASERWKLMQEGGDYPKTDMLSGLLEMVREKGENIKWNFSDVVVEVWSVIWAGSDTTATALTAIFYHLHKHPTKLAKLRQEIDTAFEQGRLENPVRFSAARKLPYLHAVVMESMRIHPSTGAGFPREVPSGGVQLCGTFVPGDVEVLMTAAAVQVDKRAFGEDAHEWIPERWLQDAETVRQMEKSMLQFGHGPRMCLGRTVSETEMYKLLPTILREFNFEMLVDRWEVHKGWFNRSKNVTCQVRPRNLE</sequence>
<keyword evidence="9" id="KW-1185">Reference proteome</keyword>
<dbReference type="GO" id="GO:0016705">
    <property type="term" value="F:oxidoreductase activity, acting on paired donors, with incorporation or reduction of molecular oxygen"/>
    <property type="evidence" value="ECO:0007669"/>
    <property type="project" value="InterPro"/>
</dbReference>
<evidence type="ECO:0000256" key="1">
    <source>
        <dbReference type="ARBA" id="ARBA00001971"/>
    </source>
</evidence>
<evidence type="ECO:0000313" key="8">
    <source>
        <dbReference type="EMBL" id="KAJ6030092.1"/>
    </source>
</evidence>
<dbReference type="PROSITE" id="PS00086">
    <property type="entry name" value="CYTOCHROME_P450"/>
    <property type="match status" value="1"/>
</dbReference>
<feature type="transmembrane region" description="Helical" evidence="7">
    <location>
        <begin position="12"/>
        <end position="32"/>
    </location>
</feature>
<evidence type="ECO:0000256" key="6">
    <source>
        <dbReference type="RuleBase" id="RU000461"/>
    </source>
</evidence>
<dbReference type="InterPro" id="IPR017972">
    <property type="entry name" value="Cyt_P450_CS"/>
</dbReference>
<proteinExistence type="inferred from homology"/>
<dbReference type="EMBL" id="JAQJZL010000014">
    <property type="protein sequence ID" value="KAJ6030092.1"/>
    <property type="molecule type" value="Genomic_DNA"/>
</dbReference>
<protein>
    <submittedName>
        <fullName evidence="8">Uncharacterized protein</fullName>
    </submittedName>
</protein>
<evidence type="ECO:0000256" key="4">
    <source>
        <dbReference type="ARBA" id="ARBA00023004"/>
    </source>
</evidence>
<dbReference type="CDD" id="cd11060">
    <property type="entry name" value="CYP57A1-like"/>
    <property type="match status" value="1"/>
</dbReference>
<dbReference type="GO" id="GO:0043386">
    <property type="term" value="P:mycotoxin biosynthetic process"/>
    <property type="evidence" value="ECO:0007669"/>
    <property type="project" value="UniProtKB-ARBA"/>
</dbReference>
<dbReference type="InterPro" id="IPR050121">
    <property type="entry name" value="Cytochrome_P450_monoxygenase"/>
</dbReference>
<dbReference type="Gene3D" id="1.10.630.10">
    <property type="entry name" value="Cytochrome P450"/>
    <property type="match status" value="1"/>
</dbReference>
<keyword evidence="3 6" id="KW-0560">Oxidoreductase</keyword>
<keyword evidence="7" id="KW-0812">Transmembrane</keyword>
<dbReference type="GO" id="GO:0004497">
    <property type="term" value="F:monooxygenase activity"/>
    <property type="evidence" value="ECO:0007669"/>
    <property type="project" value="UniProtKB-KW"/>
</dbReference>
<evidence type="ECO:0000256" key="7">
    <source>
        <dbReference type="SAM" id="Phobius"/>
    </source>
</evidence>
<reference evidence="8" key="1">
    <citation type="journal article" date="2023" name="IMA Fungus">
        <title>Comparative genomic study of the Penicillium genus elucidates a diverse pangenome and 15 lateral gene transfer events.</title>
        <authorList>
            <person name="Petersen C."/>
            <person name="Sorensen T."/>
            <person name="Nielsen M.R."/>
            <person name="Sondergaard T.E."/>
            <person name="Sorensen J.L."/>
            <person name="Fitzpatrick D.A."/>
            <person name="Frisvad J.C."/>
            <person name="Nielsen K.L."/>
        </authorList>
    </citation>
    <scope>NUCLEOTIDE SEQUENCE</scope>
    <source>
        <strain evidence="8">IBT 15450</strain>
    </source>
</reference>